<protein>
    <recommendedName>
        <fullName evidence="4">O-methyltransferase C-terminal domain-containing protein</fullName>
    </recommendedName>
</protein>
<comment type="caution">
    <text evidence="5">The sequence shown here is derived from an EMBL/GenBank/DDBJ whole genome shotgun (WGS) entry which is preliminary data.</text>
</comment>
<dbReference type="Gene3D" id="3.40.50.150">
    <property type="entry name" value="Vaccinia Virus protein VP39"/>
    <property type="match status" value="1"/>
</dbReference>
<dbReference type="GO" id="GO:0032259">
    <property type="term" value="P:methylation"/>
    <property type="evidence" value="ECO:0007669"/>
    <property type="project" value="UniProtKB-KW"/>
</dbReference>
<evidence type="ECO:0000256" key="3">
    <source>
        <dbReference type="ARBA" id="ARBA00022691"/>
    </source>
</evidence>
<gene>
    <name evidence="5" type="ORF">Cgig2_029636</name>
</gene>
<dbReference type="GO" id="GO:0008171">
    <property type="term" value="F:O-methyltransferase activity"/>
    <property type="evidence" value="ECO:0007669"/>
    <property type="project" value="InterPro"/>
</dbReference>
<dbReference type="AlphaFoldDB" id="A0A9Q1QJF3"/>
<sequence>MLRALANNLVLSYSLGALPDDGPIERLHRLAPVCQSTSSSLGVKILVLWFSFVSYTNTWLHLKDALLDGDNAFKKAHGMTLFEFLGTNIRFSKVFNDALSNYSTITMKKMLENYNGFDGLSTLIDIGGGTGQTFNKIITKYPTIRGVNFDFAHVIKDAPKYDSIN</sequence>
<keyword evidence="3" id="KW-0949">S-adenosyl-L-methionine</keyword>
<accession>A0A9Q1QJF3</accession>
<dbReference type="EMBL" id="JAKOGI010000113">
    <property type="protein sequence ID" value="KAJ8443731.1"/>
    <property type="molecule type" value="Genomic_DNA"/>
</dbReference>
<dbReference type="OrthoDB" id="1606438at2759"/>
<reference evidence="5" key="1">
    <citation type="submission" date="2022-04" db="EMBL/GenBank/DDBJ databases">
        <title>Carnegiea gigantea Genome sequencing and assembly v2.</title>
        <authorList>
            <person name="Copetti D."/>
            <person name="Sanderson M.J."/>
            <person name="Burquez A."/>
            <person name="Wojciechowski M.F."/>
        </authorList>
    </citation>
    <scope>NUCLEOTIDE SEQUENCE</scope>
    <source>
        <strain evidence="5">SGP5-SGP5p</strain>
        <tissue evidence="5">Aerial part</tissue>
    </source>
</reference>
<keyword evidence="2" id="KW-0808">Transferase</keyword>
<keyword evidence="6" id="KW-1185">Reference proteome</keyword>
<dbReference type="InterPro" id="IPR016461">
    <property type="entry name" value="COMT-like"/>
</dbReference>
<evidence type="ECO:0000313" key="6">
    <source>
        <dbReference type="Proteomes" id="UP001153076"/>
    </source>
</evidence>
<evidence type="ECO:0000256" key="1">
    <source>
        <dbReference type="ARBA" id="ARBA00022603"/>
    </source>
</evidence>
<name>A0A9Q1QJF3_9CARY</name>
<evidence type="ECO:0000259" key="4">
    <source>
        <dbReference type="Pfam" id="PF00891"/>
    </source>
</evidence>
<dbReference type="SUPFAM" id="SSF53335">
    <property type="entry name" value="S-adenosyl-L-methionine-dependent methyltransferases"/>
    <property type="match status" value="1"/>
</dbReference>
<organism evidence="5 6">
    <name type="scientific">Carnegiea gigantea</name>
    <dbReference type="NCBI Taxonomy" id="171969"/>
    <lineage>
        <taxon>Eukaryota</taxon>
        <taxon>Viridiplantae</taxon>
        <taxon>Streptophyta</taxon>
        <taxon>Embryophyta</taxon>
        <taxon>Tracheophyta</taxon>
        <taxon>Spermatophyta</taxon>
        <taxon>Magnoliopsida</taxon>
        <taxon>eudicotyledons</taxon>
        <taxon>Gunneridae</taxon>
        <taxon>Pentapetalae</taxon>
        <taxon>Caryophyllales</taxon>
        <taxon>Cactineae</taxon>
        <taxon>Cactaceae</taxon>
        <taxon>Cactoideae</taxon>
        <taxon>Echinocereeae</taxon>
        <taxon>Carnegiea</taxon>
    </lineage>
</organism>
<dbReference type="Pfam" id="PF00891">
    <property type="entry name" value="Methyltransf_2"/>
    <property type="match status" value="1"/>
</dbReference>
<evidence type="ECO:0000313" key="5">
    <source>
        <dbReference type="EMBL" id="KAJ8443731.1"/>
    </source>
</evidence>
<dbReference type="PANTHER" id="PTHR11746">
    <property type="entry name" value="O-METHYLTRANSFERASE"/>
    <property type="match status" value="1"/>
</dbReference>
<dbReference type="PROSITE" id="PS51683">
    <property type="entry name" value="SAM_OMT_II"/>
    <property type="match status" value="1"/>
</dbReference>
<keyword evidence="1" id="KW-0489">Methyltransferase</keyword>
<dbReference type="InterPro" id="IPR029063">
    <property type="entry name" value="SAM-dependent_MTases_sf"/>
</dbReference>
<evidence type="ECO:0000256" key="2">
    <source>
        <dbReference type="ARBA" id="ARBA00022679"/>
    </source>
</evidence>
<dbReference type="Proteomes" id="UP001153076">
    <property type="component" value="Unassembled WGS sequence"/>
</dbReference>
<feature type="domain" description="O-methyltransferase C-terminal" evidence="4">
    <location>
        <begin position="59"/>
        <end position="161"/>
    </location>
</feature>
<proteinExistence type="predicted"/>
<dbReference type="InterPro" id="IPR001077">
    <property type="entry name" value="COMT_C"/>
</dbReference>